<dbReference type="SUPFAM" id="SSF51556">
    <property type="entry name" value="Metallo-dependent hydrolases"/>
    <property type="match status" value="1"/>
</dbReference>
<dbReference type="Gene3D" id="3.20.20.140">
    <property type="entry name" value="Metal-dependent hydrolases"/>
    <property type="match status" value="1"/>
</dbReference>
<dbReference type="AlphaFoldDB" id="A0A495WJE7"/>
<dbReference type="GO" id="GO:0016814">
    <property type="term" value="F:hydrolase activity, acting on carbon-nitrogen (but not peptide) bonds, in cyclic amidines"/>
    <property type="evidence" value="ECO:0007669"/>
    <property type="project" value="UniProtKB-ARBA"/>
</dbReference>
<accession>A0A495WJE7</accession>
<comment type="similarity">
    <text evidence="1">Belongs to the metallo-dependent hydrolases superfamily. ATZ/TRZ family.</text>
</comment>
<dbReference type="Proteomes" id="UP000270626">
    <property type="component" value="Unassembled WGS sequence"/>
</dbReference>
<name>A0A495WJE7_9RHOO</name>
<keyword evidence="3" id="KW-0378">Hydrolase</keyword>
<keyword evidence="4" id="KW-0862">Zinc</keyword>
<comment type="caution">
    <text evidence="6">The sequence shown here is derived from an EMBL/GenBank/DDBJ whole genome shotgun (WGS) entry which is preliminary data.</text>
</comment>
<dbReference type="FunFam" id="3.20.20.140:FF:000014">
    <property type="entry name" value="5-methylthioadenosine/S-adenosylhomocysteine deaminase"/>
    <property type="match status" value="1"/>
</dbReference>
<evidence type="ECO:0000313" key="7">
    <source>
        <dbReference type="Proteomes" id="UP000270626"/>
    </source>
</evidence>
<dbReference type="PANTHER" id="PTHR43794:SF11">
    <property type="entry name" value="AMIDOHYDROLASE-RELATED DOMAIN-CONTAINING PROTEIN"/>
    <property type="match status" value="1"/>
</dbReference>
<proteinExistence type="inferred from homology"/>
<dbReference type="InterPro" id="IPR011059">
    <property type="entry name" value="Metal-dep_hydrolase_composite"/>
</dbReference>
<dbReference type="SUPFAM" id="SSF51338">
    <property type="entry name" value="Composite domain of metallo-dependent hydrolases"/>
    <property type="match status" value="1"/>
</dbReference>
<protein>
    <submittedName>
        <fullName evidence="6">5-methylthioadenosine/S-adenosylhomocysteine deaminase</fullName>
    </submittedName>
</protein>
<evidence type="ECO:0000256" key="2">
    <source>
        <dbReference type="ARBA" id="ARBA00022723"/>
    </source>
</evidence>
<dbReference type="PANTHER" id="PTHR43794">
    <property type="entry name" value="AMINOHYDROLASE SSNA-RELATED"/>
    <property type="match status" value="1"/>
</dbReference>
<dbReference type="Pfam" id="PF01979">
    <property type="entry name" value="Amidohydro_1"/>
    <property type="match status" value="1"/>
</dbReference>
<feature type="domain" description="Amidohydrolase-related" evidence="5">
    <location>
        <begin position="64"/>
        <end position="411"/>
    </location>
</feature>
<evidence type="ECO:0000256" key="4">
    <source>
        <dbReference type="ARBA" id="ARBA00022833"/>
    </source>
</evidence>
<dbReference type="Gene3D" id="2.30.40.10">
    <property type="entry name" value="Urease, subunit C, domain 1"/>
    <property type="match status" value="1"/>
</dbReference>
<sequence>MTPTPQTIDLLIEARWIATVDTDEVLKNHAVAVDAGRILAILPLAEARRRYQPQQRQQLDQHLLIPGLVNLHTHAAMTLMRGIADDLPLQEWLQQHIWPAEARHVSHQFVLDGTRLACAEMLLGGITCFNDMYFFPQAAAQAASEFGMRAALGVTTLEFPGNYASDADDYIAKGLAAREAVGNNPLISFCLAPHAPYTVSDRTFRQIATLAAQLNLPIHCHVHETRQEISDALSQDGRRPLARLRELGLIGPGFIGVHAVHLEDDEIAAIAAANASIAHCPSSNLKLASGFARIAEMSRAGINIGLGTDGAASNNRLDLFWEMRLAALLAKGVSGDAATLPAAEVLRMATLNGARALGLDSEIGSITAGKSADLCAVSFEHINCQPCFDPLSHLVHVAGREQVSHVWVAGKCLVEHKTLLAGKEFHLDACATLWQNSLEVCTVGTLPPDANR</sequence>
<dbReference type="GO" id="GO:0046872">
    <property type="term" value="F:metal ion binding"/>
    <property type="evidence" value="ECO:0007669"/>
    <property type="project" value="UniProtKB-KW"/>
</dbReference>
<dbReference type="CDD" id="cd01298">
    <property type="entry name" value="ATZ_TRZ_like"/>
    <property type="match status" value="1"/>
</dbReference>
<dbReference type="InterPro" id="IPR050287">
    <property type="entry name" value="MTA/SAH_deaminase"/>
</dbReference>
<dbReference type="InterPro" id="IPR006680">
    <property type="entry name" value="Amidohydro-rel"/>
</dbReference>
<dbReference type="NCBIfam" id="NF006549">
    <property type="entry name" value="PRK09045.1"/>
    <property type="match status" value="1"/>
</dbReference>
<organism evidence="6 7">
    <name type="scientific">Azonexus fungiphilus</name>
    <dbReference type="NCBI Taxonomy" id="146940"/>
    <lineage>
        <taxon>Bacteria</taxon>
        <taxon>Pseudomonadati</taxon>
        <taxon>Pseudomonadota</taxon>
        <taxon>Betaproteobacteria</taxon>
        <taxon>Rhodocyclales</taxon>
        <taxon>Azonexaceae</taxon>
        <taxon>Azonexus</taxon>
    </lineage>
</organism>
<evidence type="ECO:0000256" key="3">
    <source>
        <dbReference type="ARBA" id="ARBA00022801"/>
    </source>
</evidence>
<dbReference type="GO" id="GO:0019239">
    <property type="term" value="F:deaminase activity"/>
    <property type="evidence" value="ECO:0007669"/>
    <property type="project" value="UniProtKB-ARBA"/>
</dbReference>
<reference evidence="6 7" key="1">
    <citation type="submission" date="2018-10" db="EMBL/GenBank/DDBJ databases">
        <title>Genomic Encyclopedia of Type Strains, Phase IV (KMG-IV): sequencing the most valuable type-strain genomes for metagenomic binning, comparative biology and taxonomic classification.</title>
        <authorList>
            <person name="Goeker M."/>
        </authorList>
    </citation>
    <scope>NUCLEOTIDE SEQUENCE [LARGE SCALE GENOMIC DNA]</scope>
    <source>
        <strain evidence="6 7">DSM 23841</strain>
    </source>
</reference>
<dbReference type="EMBL" id="RBXP01000007">
    <property type="protein sequence ID" value="RKT61871.1"/>
    <property type="molecule type" value="Genomic_DNA"/>
</dbReference>
<evidence type="ECO:0000313" key="6">
    <source>
        <dbReference type="EMBL" id="RKT61871.1"/>
    </source>
</evidence>
<evidence type="ECO:0000256" key="1">
    <source>
        <dbReference type="ARBA" id="ARBA00006745"/>
    </source>
</evidence>
<dbReference type="OrthoDB" id="9807210at2"/>
<dbReference type="RefSeq" id="WP_121456962.1">
    <property type="nucleotide sequence ID" value="NZ_RBXP01000007.1"/>
</dbReference>
<keyword evidence="2" id="KW-0479">Metal-binding</keyword>
<evidence type="ECO:0000259" key="5">
    <source>
        <dbReference type="Pfam" id="PF01979"/>
    </source>
</evidence>
<dbReference type="InterPro" id="IPR032466">
    <property type="entry name" value="Metal_Hydrolase"/>
</dbReference>
<gene>
    <name evidence="6" type="ORF">DFR40_0551</name>
</gene>
<keyword evidence="7" id="KW-1185">Reference proteome</keyword>